<feature type="chain" id="PRO_5032498002" description="VWFA domain-containing protein" evidence="1">
    <location>
        <begin position="24"/>
        <end position="625"/>
    </location>
</feature>
<keyword evidence="1" id="KW-0732">Signal</keyword>
<evidence type="ECO:0008006" key="4">
    <source>
        <dbReference type="Google" id="ProtNLM"/>
    </source>
</evidence>
<comment type="caution">
    <text evidence="2">The sequence shown here is derived from an EMBL/GenBank/DDBJ whole genome shotgun (WGS) entry which is preliminary data.</text>
</comment>
<dbReference type="Gene3D" id="3.40.50.410">
    <property type="entry name" value="von Willebrand factor, type A domain"/>
    <property type="match status" value="1"/>
</dbReference>
<sequence length="625" mass="68332">MPATILRPLLLFALLLWCAVAPAQQPRAGAQPRPIILVLDASGSMWKRYLDRGPRRGEFAAAVVDTLTQSLRSQASGNEPVTTAQLGLVRFGYQFYQRDQKISNEDKCKDVEHIRPARIDDRQIDAVARASGVKQEMDDQGRGWNPKGHTPVTAAILQAAQDAPAQGADLVIVTDIIEGEKICDPDPCPGGSLDPVFREKDGDFVRKKIRVRFVITSGLEEQDVQRADELAKCFDAQLRTPQSITEARKIGTQIGQMLLPVLPTLDVDLRFARTPGKSVTLPSGFRMADLGLTLETLRNGDRGPWFKLDADRVTIRATEGDYDGHLFSDIVTPPKLVKKKIPVRVAMNGNAPLAIELDPATLVARAQYASGRPITAQIDWTLSLVPPASSGTPGAGKTLSFYSTNSKFERNLPPGRYVVTATLAGQTQRRDVDLWFGESNDNTLFTFKMEPRNGTLALQVRYPDGLSDSQITAAVVFGLAPLDPAGPEIPAASGTRQRVPEGRYRVTPRLISTDSAEPKNLPVIEAEVVADEATEVTATLPVAVMHVELEDENKAPIRDENTRFDIAREHAGSTEDAETTYLGPRLVQVLSPGRYRIRVSTGRGEKTETVNLSAGNRDVKKITIP</sequence>
<gene>
    <name evidence="2" type="ORF">HNR00_003048</name>
</gene>
<reference evidence="2 3" key="1">
    <citation type="submission" date="2020-08" db="EMBL/GenBank/DDBJ databases">
        <title>Genomic Encyclopedia of Type Strains, Phase IV (KMG-IV): sequencing the most valuable type-strain genomes for metagenomic binning, comparative biology and taxonomic classification.</title>
        <authorList>
            <person name="Goeker M."/>
        </authorList>
    </citation>
    <scope>NUCLEOTIDE SEQUENCE [LARGE SCALE GENOMIC DNA]</scope>
    <source>
        <strain evidence="2 3">DSM 2163</strain>
    </source>
</reference>
<dbReference type="SUPFAM" id="SSF53300">
    <property type="entry name" value="vWA-like"/>
    <property type="match status" value="1"/>
</dbReference>
<keyword evidence="3" id="KW-1185">Reference proteome</keyword>
<protein>
    <recommendedName>
        <fullName evidence="4">VWFA domain-containing protein</fullName>
    </recommendedName>
</protein>
<evidence type="ECO:0000313" key="3">
    <source>
        <dbReference type="Proteomes" id="UP000583454"/>
    </source>
</evidence>
<evidence type="ECO:0000313" key="2">
    <source>
        <dbReference type="EMBL" id="MBB5758328.1"/>
    </source>
</evidence>
<name>A0A840ZMN4_9HYPH</name>
<organism evidence="2 3">
    <name type="scientific">Methylorubrum rhodinum</name>
    <dbReference type="NCBI Taxonomy" id="29428"/>
    <lineage>
        <taxon>Bacteria</taxon>
        <taxon>Pseudomonadati</taxon>
        <taxon>Pseudomonadota</taxon>
        <taxon>Alphaproteobacteria</taxon>
        <taxon>Hyphomicrobiales</taxon>
        <taxon>Methylobacteriaceae</taxon>
        <taxon>Methylorubrum</taxon>
    </lineage>
</organism>
<dbReference type="AlphaFoldDB" id="A0A840ZMN4"/>
<proteinExistence type="predicted"/>
<dbReference type="Proteomes" id="UP000583454">
    <property type="component" value="Unassembled WGS sequence"/>
</dbReference>
<evidence type="ECO:0000256" key="1">
    <source>
        <dbReference type="SAM" id="SignalP"/>
    </source>
</evidence>
<dbReference type="RefSeq" id="WP_183570667.1">
    <property type="nucleotide sequence ID" value="NZ_JACHOP010000013.1"/>
</dbReference>
<dbReference type="InterPro" id="IPR036465">
    <property type="entry name" value="vWFA_dom_sf"/>
</dbReference>
<dbReference type="EMBL" id="JACHOP010000013">
    <property type="protein sequence ID" value="MBB5758328.1"/>
    <property type="molecule type" value="Genomic_DNA"/>
</dbReference>
<feature type="signal peptide" evidence="1">
    <location>
        <begin position="1"/>
        <end position="23"/>
    </location>
</feature>
<accession>A0A840ZMN4</accession>